<feature type="compositionally biased region" description="Low complexity" evidence="9">
    <location>
        <begin position="526"/>
        <end position="541"/>
    </location>
</feature>
<dbReference type="InterPro" id="IPR011712">
    <property type="entry name" value="Sig_transdc_His_kin_sub3_dim/P"/>
</dbReference>
<evidence type="ECO:0000256" key="8">
    <source>
        <dbReference type="ARBA" id="ARBA00023136"/>
    </source>
</evidence>
<evidence type="ECO:0000256" key="1">
    <source>
        <dbReference type="ARBA" id="ARBA00004651"/>
    </source>
</evidence>
<dbReference type="PANTHER" id="PTHR24421:SF37">
    <property type="entry name" value="SENSOR HISTIDINE KINASE NARS"/>
    <property type="match status" value="1"/>
</dbReference>
<dbReference type="Gene3D" id="3.30.450.40">
    <property type="match status" value="1"/>
</dbReference>
<dbReference type="Gene3D" id="1.20.5.1930">
    <property type="match status" value="1"/>
</dbReference>
<keyword evidence="6 10" id="KW-1133">Transmembrane helix</keyword>
<name>A0A6J4LIX5_9ACTN</name>
<keyword evidence="8 10" id="KW-0472">Membrane</keyword>
<dbReference type="EMBL" id="CADCUG010000059">
    <property type="protein sequence ID" value="CAA9331925.1"/>
    <property type="molecule type" value="Genomic_DNA"/>
</dbReference>
<sequence>MTSVDSQTQRQRTLLLAVRGFGATAVWLLAGTDYSLVAFSCAAVLSMLAAAASTSYLQHALPLPAVLIGESVVAAAVVGACGHSFPNAMIYLLVPMFAAGLLLRLVGVAATLSCALAVVFAVAGAMDQPMTETLHRVSPWLLTAAGSGLLGAWVRQVGEPKPRGDEAYDSARRLLGQLRTVARRLSAGLDPVGIAQQLLVEVSASLCDRASAVLIRSEGGGLVPLTFHGADRLTGIRGDDPLVREVWSREAPAHGWSELDGEPCVLVALPLRVGARIIGVVVVECATPPSPSVLASLQHDLDQHSLPLDTALVFDEIRTIATADERRRLAREIHDGIAQEVASLGYVVDELVATAEDGQQRNGLRSLRRELTRVVSELRLSIFDLRSEVTASTGVSAALSEYVRQVGTKAGMTVHLSSNEAPQRLRAEVETEMLRIAQEAVTNARKHSGAKNLWVTLAVDPPHGTLTVTDDGYGLGTARSDSYGMKIMRERAQRIGADLTIASRPEGGTIVDVTLRPDQSGPLPNQSARQASTTATTQPARESGPHASSADELRMHRLVP</sequence>
<keyword evidence="2" id="KW-1003">Cell membrane</keyword>
<proteinExistence type="predicted"/>
<evidence type="ECO:0000256" key="4">
    <source>
        <dbReference type="ARBA" id="ARBA00022692"/>
    </source>
</evidence>
<dbReference type="InterPro" id="IPR036890">
    <property type="entry name" value="HATPase_C_sf"/>
</dbReference>
<dbReference type="SUPFAM" id="SSF55781">
    <property type="entry name" value="GAF domain-like"/>
    <property type="match status" value="1"/>
</dbReference>
<evidence type="ECO:0000256" key="6">
    <source>
        <dbReference type="ARBA" id="ARBA00022989"/>
    </source>
</evidence>
<dbReference type="Gene3D" id="3.30.565.10">
    <property type="entry name" value="Histidine kinase-like ATPase, C-terminal domain"/>
    <property type="match status" value="1"/>
</dbReference>
<keyword evidence="5 12" id="KW-0418">Kinase</keyword>
<keyword evidence="4 10" id="KW-0812">Transmembrane</keyword>
<evidence type="ECO:0000256" key="10">
    <source>
        <dbReference type="SAM" id="Phobius"/>
    </source>
</evidence>
<feature type="region of interest" description="Disordered" evidence="9">
    <location>
        <begin position="514"/>
        <end position="560"/>
    </location>
</feature>
<feature type="transmembrane region" description="Helical" evidence="10">
    <location>
        <begin position="97"/>
        <end position="125"/>
    </location>
</feature>
<dbReference type="GO" id="GO:0046983">
    <property type="term" value="F:protein dimerization activity"/>
    <property type="evidence" value="ECO:0007669"/>
    <property type="project" value="InterPro"/>
</dbReference>
<feature type="domain" description="Histidine kinase/HSP90-like ATPase" evidence="11">
    <location>
        <begin position="428"/>
        <end position="519"/>
    </location>
</feature>
<dbReference type="Pfam" id="PF02518">
    <property type="entry name" value="HATPase_c"/>
    <property type="match status" value="1"/>
</dbReference>
<feature type="compositionally biased region" description="Basic and acidic residues" evidence="9">
    <location>
        <begin position="549"/>
        <end position="560"/>
    </location>
</feature>
<evidence type="ECO:0000259" key="11">
    <source>
        <dbReference type="SMART" id="SM00387"/>
    </source>
</evidence>
<evidence type="ECO:0000256" key="7">
    <source>
        <dbReference type="ARBA" id="ARBA00023012"/>
    </source>
</evidence>
<accession>A0A6J4LIX5</accession>
<evidence type="ECO:0000256" key="3">
    <source>
        <dbReference type="ARBA" id="ARBA00022679"/>
    </source>
</evidence>
<dbReference type="AlphaFoldDB" id="A0A6J4LIX5"/>
<organism evidence="12">
    <name type="scientific">uncultured Nocardioidaceae bacterium</name>
    <dbReference type="NCBI Taxonomy" id="253824"/>
    <lineage>
        <taxon>Bacteria</taxon>
        <taxon>Bacillati</taxon>
        <taxon>Actinomycetota</taxon>
        <taxon>Actinomycetes</taxon>
        <taxon>Propionibacteriales</taxon>
        <taxon>Nocardioidaceae</taxon>
        <taxon>environmental samples</taxon>
    </lineage>
</organism>
<reference evidence="12" key="1">
    <citation type="submission" date="2020-02" db="EMBL/GenBank/DDBJ databases">
        <authorList>
            <person name="Meier V. D."/>
        </authorList>
    </citation>
    <scope>NUCLEOTIDE SEQUENCE</scope>
    <source>
        <strain evidence="12">AVDCRST_MAG29</strain>
    </source>
</reference>
<keyword evidence="3" id="KW-0808">Transferase</keyword>
<keyword evidence="7" id="KW-0902">Two-component regulatory system</keyword>
<dbReference type="GO" id="GO:0000155">
    <property type="term" value="F:phosphorelay sensor kinase activity"/>
    <property type="evidence" value="ECO:0007669"/>
    <property type="project" value="InterPro"/>
</dbReference>
<feature type="transmembrane region" description="Helical" evidence="10">
    <location>
        <begin position="36"/>
        <end position="57"/>
    </location>
</feature>
<gene>
    <name evidence="12" type="ORF">AVDCRST_MAG29-1101</name>
</gene>
<dbReference type="GO" id="GO:0005886">
    <property type="term" value="C:plasma membrane"/>
    <property type="evidence" value="ECO:0007669"/>
    <property type="project" value="UniProtKB-SubCell"/>
</dbReference>
<evidence type="ECO:0000313" key="12">
    <source>
        <dbReference type="EMBL" id="CAA9331925.1"/>
    </source>
</evidence>
<dbReference type="PANTHER" id="PTHR24421">
    <property type="entry name" value="NITRATE/NITRITE SENSOR PROTEIN NARX-RELATED"/>
    <property type="match status" value="1"/>
</dbReference>
<dbReference type="InterPro" id="IPR029016">
    <property type="entry name" value="GAF-like_dom_sf"/>
</dbReference>
<dbReference type="SMART" id="SM00387">
    <property type="entry name" value="HATPase_c"/>
    <property type="match status" value="1"/>
</dbReference>
<evidence type="ECO:0000256" key="2">
    <source>
        <dbReference type="ARBA" id="ARBA00022475"/>
    </source>
</evidence>
<dbReference type="InterPro" id="IPR003594">
    <property type="entry name" value="HATPase_dom"/>
</dbReference>
<dbReference type="SUPFAM" id="SSF55874">
    <property type="entry name" value="ATPase domain of HSP90 chaperone/DNA topoisomerase II/histidine kinase"/>
    <property type="match status" value="1"/>
</dbReference>
<dbReference type="CDD" id="cd16917">
    <property type="entry name" value="HATPase_UhpB-NarQ-NarX-like"/>
    <property type="match status" value="1"/>
</dbReference>
<dbReference type="Pfam" id="PF07730">
    <property type="entry name" value="HisKA_3"/>
    <property type="match status" value="1"/>
</dbReference>
<protein>
    <submittedName>
        <fullName evidence="12">Two-component sensor histidine kinase</fullName>
    </submittedName>
</protein>
<dbReference type="InterPro" id="IPR050482">
    <property type="entry name" value="Sensor_HK_TwoCompSys"/>
</dbReference>
<evidence type="ECO:0000256" key="5">
    <source>
        <dbReference type="ARBA" id="ARBA00022777"/>
    </source>
</evidence>
<evidence type="ECO:0000256" key="9">
    <source>
        <dbReference type="SAM" id="MobiDB-lite"/>
    </source>
</evidence>
<comment type="subcellular location">
    <subcellularLocation>
        <location evidence="1">Cell membrane</location>
        <topology evidence="1">Multi-pass membrane protein</topology>
    </subcellularLocation>
</comment>
<feature type="transmembrane region" description="Helical" evidence="10">
    <location>
        <begin position="64"/>
        <end position="85"/>
    </location>
</feature>